<dbReference type="InterPro" id="IPR001509">
    <property type="entry name" value="Epimerase_deHydtase"/>
</dbReference>
<accession>A0AAV6ZX38</accession>
<dbReference type="PANTHER" id="PTHR11092">
    <property type="entry name" value="SUGAR NUCLEOTIDE EPIMERASE RELATED"/>
    <property type="match status" value="1"/>
</dbReference>
<name>A0AAV6ZX38_ENGPU</name>
<dbReference type="Gene3D" id="3.40.50.720">
    <property type="entry name" value="NAD(P)-binding Rossmann-like Domain"/>
    <property type="match status" value="1"/>
</dbReference>
<dbReference type="NCBIfam" id="TIGR01777">
    <property type="entry name" value="yfcH"/>
    <property type="match status" value="1"/>
</dbReference>
<feature type="domain" description="NAD-dependent epimerase/dehydratase" evidence="1">
    <location>
        <begin position="31"/>
        <end position="148"/>
    </location>
</feature>
<proteinExistence type="predicted"/>
<sequence>MYWEATVSCGLGFNIFHCAPQMTCLLHSLGGGSGFIGQSLSQLLKNRGHQVTIISRQPGQQKITWADVSKNGLPICDAVVNLAGENVLNPLKRWTEQFKQEVTASRIETTRTITQAIRHSSSPPHTWVVVTGVGYYPPSQTQQYTEDSLGGNSDFLSRLVRDWESAAELPGTKGKTATRLVKVRTGVVLGRNGGALPTMLWPFWFCLGGVLGSGKQPFPWIHIEDLCRLLCHTIEQEGKVSGILNAVSPSAVTDTNASFTGALSKAMGRPALLFTPAFAVQMLFGSDRAPMLLEGQRVIPQRTLQSGFSFLYPNLDSALNQLLR</sequence>
<dbReference type="CDD" id="cd05242">
    <property type="entry name" value="SDR_a8"/>
    <property type="match status" value="1"/>
</dbReference>
<evidence type="ECO:0000259" key="2">
    <source>
        <dbReference type="Pfam" id="PF08338"/>
    </source>
</evidence>
<dbReference type="InterPro" id="IPR010099">
    <property type="entry name" value="SDR39U1"/>
</dbReference>
<reference evidence="3" key="1">
    <citation type="thesis" date="2020" institute="ProQuest LLC" country="789 East Eisenhower Parkway, Ann Arbor, MI, USA">
        <title>Comparative Genomics and Chromosome Evolution.</title>
        <authorList>
            <person name="Mudd A.B."/>
        </authorList>
    </citation>
    <scope>NUCLEOTIDE SEQUENCE</scope>
    <source>
        <strain evidence="3">237g6f4</strain>
        <tissue evidence="3">Blood</tissue>
    </source>
</reference>
<dbReference type="InterPro" id="IPR036291">
    <property type="entry name" value="NAD(P)-bd_dom_sf"/>
</dbReference>
<dbReference type="InterPro" id="IPR013549">
    <property type="entry name" value="DUF1731"/>
</dbReference>
<feature type="domain" description="DUF1731" evidence="2">
    <location>
        <begin position="275"/>
        <end position="322"/>
    </location>
</feature>
<keyword evidence="4" id="KW-1185">Reference proteome</keyword>
<dbReference type="AlphaFoldDB" id="A0AAV6ZX38"/>
<evidence type="ECO:0008006" key="5">
    <source>
        <dbReference type="Google" id="ProtNLM"/>
    </source>
</evidence>
<dbReference type="EMBL" id="WNYA01000011">
    <property type="protein sequence ID" value="KAG8552047.1"/>
    <property type="molecule type" value="Genomic_DNA"/>
</dbReference>
<comment type="caution">
    <text evidence="3">The sequence shown here is derived from an EMBL/GenBank/DDBJ whole genome shotgun (WGS) entry which is preliminary data.</text>
</comment>
<organism evidence="3 4">
    <name type="scientific">Engystomops pustulosus</name>
    <name type="common">Tungara frog</name>
    <name type="synonym">Physalaemus pustulosus</name>
    <dbReference type="NCBI Taxonomy" id="76066"/>
    <lineage>
        <taxon>Eukaryota</taxon>
        <taxon>Metazoa</taxon>
        <taxon>Chordata</taxon>
        <taxon>Craniata</taxon>
        <taxon>Vertebrata</taxon>
        <taxon>Euteleostomi</taxon>
        <taxon>Amphibia</taxon>
        <taxon>Batrachia</taxon>
        <taxon>Anura</taxon>
        <taxon>Neobatrachia</taxon>
        <taxon>Hyloidea</taxon>
        <taxon>Leptodactylidae</taxon>
        <taxon>Leiuperinae</taxon>
        <taxon>Engystomops</taxon>
    </lineage>
</organism>
<dbReference type="Pfam" id="PF08338">
    <property type="entry name" value="DUF1731"/>
    <property type="match status" value="1"/>
</dbReference>
<dbReference type="Proteomes" id="UP000824782">
    <property type="component" value="Unassembled WGS sequence"/>
</dbReference>
<evidence type="ECO:0000313" key="3">
    <source>
        <dbReference type="EMBL" id="KAG8552047.1"/>
    </source>
</evidence>
<dbReference type="Pfam" id="PF01370">
    <property type="entry name" value="Epimerase"/>
    <property type="match status" value="1"/>
</dbReference>
<protein>
    <recommendedName>
        <fullName evidence="5">Short chain dehydrogenase/reductase family 39U member 1</fullName>
    </recommendedName>
</protein>
<evidence type="ECO:0000259" key="1">
    <source>
        <dbReference type="Pfam" id="PF01370"/>
    </source>
</evidence>
<evidence type="ECO:0000313" key="4">
    <source>
        <dbReference type="Proteomes" id="UP000824782"/>
    </source>
</evidence>
<dbReference type="PANTHER" id="PTHR11092:SF0">
    <property type="entry name" value="EPIMERASE FAMILY PROTEIN SDR39U1"/>
    <property type="match status" value="1"/>
</dbReference>
<dbReference type="SUPFAM" id="SSF51735">
    <property type="entry name" value="NAD(P)-binding Rossmann-fold domains"/>
    <property type="match status" value="1"/>
</dbReference>
<gene>
    <name evidence="3" type="ORF">GDO81_004390</name>
</gene>